<gene>
    <name evidence="9" type="ORF">HK099_000307</name>
</gene>
<dbReference type="EMBL" id="JADGJW010001066">
    <property type="protein sequence ID" value="KAJ3207276.1"/>
    <property type="molecule type" value="Genomic_DNA"/>
</dbReference>
<reference evidence="9" key="1">
    <citation type="submission" date="2020-05" db="EMBL/GenBank/DDBJ databases">
        <title>Phylogenomic resolution of chytrid fungi.</title>
        <authorList>
            <person name="Stajich J.E."/>
            <person name="Amses K."/>
            <person name="Simmons R."/>
            <person name="Seto K."/>
            <person name="Myers J."/>
            <person name="Bonds A."/>
            <person name="Quandt C.A."/>
            <person name="Barry K."/>
            <person name="Liu P."/>
            <person name="Grigoriev I."/>
            <person name="Longcore J.E."/>
            <person name="James T.Y."/>
        </authorList>
    </citation>
    <scope>NUCLEOTIDE SEQUENCE</scope>
    <source>
        <strain evidence="9">JEL0476</strain>
    </source>
</reference>
<dbReference type="PANTHER" id="PTHR33281:SF19">
    <property type="entry name" value="VOLTAGE-DEPENDENT ANION CHANNEL-FORMING PROTEIN YNEE"/>
    <property type="match status" value="1"/>
</dbReference>
<keyword evidence="7 8" id="KW-0472">Membrane</keyword>
<evidence type="ECO:0000256" key="3">
    <source>
        <dbReference type="ARBA" id="ARBA00022475"/>
    </source>
</evidence>
<keyword evidence="4 8" id="KW-0812">Transmembrane</keyword>
<evidence type="ECO:0000256" key="5">
    <source>
        <dbReference type="ARBA" id="ARBA00022989"/>
    </source>
</evidence>
<dbReference type="AlphaFoldDB" id="A0AAD5TXE6"/>
<evidence type="ECO:0000256" key="6">
    <source>
        <dbReference type="ARBA" id="ARBA00023065"/>
    </source>
</evidence>
<evidence type="ECO:0000313" key="10">
    <source>
        <dbReference type="Proteomes" id="UP001211065"/>
    </source>
</evidence>
<dbReference type="Proteomes" id="UP001211065">
    <property type="component" value="Unassembled WGS sequence"/>
</dbReference>
<dbReference type="Pfam" id="PF25539">
    <property type="entry name" value="Bestrophin_2"/>
    <property type="match status" value="1"/>
</dbReference>
<proteinExistence type="predicted"/>
<dbReference type="PANTHER" id="PTHR33281">
    <property type="entry name" value="UPF0187 PROTEIN YNEE"/>
    <property type="match status" value="1"/>
</dbReference>
<keyword evidence="6" id="KW-0406">Ion transport</keyword>
<evidence type="ECO:0000256" key="2">
    <source>
        <dbReference type="ARBA" id="ARBA00022448"/>
    </source>
</evidence>
<keyword evidence="10" id="KW-1185">Reference proteome</keyword>
<dbReference type="GO" id="GO:0005886">
    <property type="term" value="C:plasma membrane"/>
    <property type="evidence" value="ECO:0007669"/>
    <property type="project" value="UniProtKB-SubCell"/>
</dbReference>
<keyword evidence="3" id="KW-1003">Cell membrane</keyword>
<accession>A0AAD5TXE6</accession>
<evidence type="ECO:0000256" key="4">
    <source>
        <dbReference type="ARBA" id="ARBA00022692"/>
    </source>
</evidence>
<evidence type="ECO:0000256" key="1">
    <source>
        <dbReference type="ARBA" id="ARBA00004651"/>
    </source>
</evidence>
<keyword evidence="5 8" id="KW-1133">Transmembrane helix</keyword>
<evidence type="ECO:0000313" key="9">
    <source>
        <dbReference type="EMBL" id="KAJ3207276.1"/>
    </source>
</evidence>
<keyword evidence="2" id="KW-0813">Transport</keyword>
<dbReference type="InterPro" id="IPR044669">
    <property type="entry name" value="YneE/VCCN1/2-like"/>
</dbReference>
<name>A0AAD5TXE6_9FUNG</name>
<comment type="subcellular location">
    <subcellularLocation>
        <location evidence="1">Cell membrane</location>
        <topology evidence="1">Multi-pass membrane protein</topology>
    </subcellularLocation>
</comment>
<organism evidence="9 10">
    <name type="scientific">Clydaea vesicula</name>
    <dbReference type="NCBI Taxonomy" id="447962"/>
    <lineage>
        <taxon>Eukaryota</taxon>
        <taxon>Fungi</taxon>
        <taxon>Fungi incertae sedis</taxon>
        <taxon>Chytridiomycota</taxon>
        <taxon>Chytridiomycota incertae sedis</taxon>
        <taxon>Chytridiomycetes</taxon>
        <taxon>Lobulomycetales</taxon>
        <taxon>Lobulomycetaceae</taxon>
        <taxon>Clydaea</taxon>
    </lineage>
</organism>
<protein>
    <submittedName>
        <fullName evidence="9">Uncharacterized protein</fullName>
    </submittedName>
</protein>
<comment type="caution">
    <text evidence="9">The sequence shown here is derived from an EMBL/GenBank/DDBJ whole genome shotgun (WGS) entry which is preliminary data.</text>
</comment>
<feature type="transmembrane region" description="Helical" evidence="8">
    <location>
        <begin position="264"/>
        <end position="284"/>
    </location>
</feature>
<feature type="transmembrane region" description="Helical" evidence="8">
    <location>
        <begin position="40"/>
        <end position="60"/>
    </location>
</feature>
<evidence type="ECO:0000256" key="8">
    <source>
        <dbReference type="SAM" id="Phobius"/>
    </source>
</evidence>
<evidence type="ECO:0000256" key="7">
    <source>
        <dbReference type="ARBA" id="ARBA00023136"/>
    </source>
</evidence>
<feature type="transmembrane region" description="Helical" evidence="8">
    <location>
        <begin position="80"/>
        <end position="102"/>
    </location>
</feature>
<sequence length="357" mass="39958">MHRKVHVHESDLARATRSNNHAGSTYKSLLNISSSVIPQVILPSLCLTVWAALVTVFVTVPGINFLNKFEPYERDAKKVVLLPTSPILISILSIVIGLLLVFRTNTAYDRFWSGRGTWGDIKTYARNLGRLIWINSSGDSKRELTEKKAAINLIYAFATSLKHMLRSEDFLDYEDLAPYLAHLPEYHPEKLQNASISDSPVPLELTFHISTFINKLASAKQIDGPTQTQMVVLVNNLIACLTNLERIRNSPIPLAYSIHLKQALLLYLVSLPFQIVISSGWYTIPVMLLATFTLLGIEAVGGQIENPFGYDPADLPLDLFCDEIKMELAFIIEKENSHLPKNWLDPLLHVSGVAVEL</sequence>
<dbReference type="GO" id="GO:0005254">
    <property type="term" value="F:chloride channel activity"/>
    <property type="evidence" value="ECO:0007669"/>
    <property type="project" value="InterPro"/>
</dbReference>